<feature type="chain" id="PRO_5046349090" description="YD repeat-containing protein" evidence="1">
    <location>
        <begin position="22"/>
        <end position="1019"/>
    </location>
</feature>
<reference evidence="2" key="1">
    <citation type="submission" date="2022-05" db="EMBL/GenBank/DDBJ databases">
        <authorList>
            <person name="Park J.-S."/>
        </authorList>
    </citation>
    <scope>NUCLEOTIDE SEQUENCE</scope>
    <source>
        <strain evidence="2">2012CJ34-3</strain>
    </source>
</reference>
<name>A0ABT0QA88_9FLAO</name>
<gene>
    <name evidence="2" type="ORF">M3P09_02730</name>
</gene>
<evidence type="ECO:0000313" key="3">
    <source>
        <dbReference type="Proteomes" id="UP001165381"/>
    </source>
</evidence>
<feature type="signal peptide" evidence="1">
    <location>
        <begin position="1"/>
        <end position="21"/>
    </location>
</feature>
<dbReference type="EMBL" id="JAMFLZ010000001">
    <property type="protein sequence ID" value="MCL6293891.1"/>
    <property type="molecule type" value="Genomic_DNA"/>
</dbReference>
<protein>
    <recommendedName>
        <fullName evidence="4">YD repeat-containing protein</fullName>
    </recommendedName>
</protein>
<evidence type="ECO:0000256" key="1">
    <source>
        <dbReference type="SAM" id="SignalP"/>
    </source>
</evidence>
<accession>A0ABT0QA88</accession>
<keyword evidence="3" id="KW-1185">Reference proteome</keyword>
<proteinExistence type="predicted"/>
<comment type="caution">
    <text evidence="2">The sequence shown here is derived from an EMBL/GenBank/DDBJ whole genome shotgun (WGS) entry which is preliminary data.</text>
</comment>
<evidence type="ECO:0000313" key="2">
    <source>
        <dbReference type="EMBL" id="MCL6293891.1"/>
    </source>
</evidence>
<dbReference type="RefSeq" id="WP_249971924.1">
    <property type="nucleotide sequence ID" value="NZ_JAMFLZ010000001.1"/>
</dbReference>
<organism evidence="2 3">
    <name type="scientific">Jejuia spongiicola</name>
    <dbReference type="NCBI Taxonomy" id="2942207"/>
    <lineage>
        <taxon>Bacteria</taxon>
        <taxon>Pseudomonadati</taxon>
        <taxon>Bacteroidota</taxon>
        <taxon>Flavobacteriia</taxon>
        <taxon>Flavobacteriales</taxon>
        <taxon>Flavobacteriaceae</taxon>
        <taxon>Jejuia</taxon>
    </lineage>
</organism>
<keyword evidence="1" id="KW-0732">Signal</keyword>
<evidence type="ECO:0008006" key="4">
    <source>
        <dbReference type="Google" id="ProtNLM"/>
    </source>
</evidence>
<dbReference type="Proteomes" id="UP001165381">
    <property type="component" value="Unassembled WGS sequence"/>
</dbReference>
<sequence>MNSRFLICTIALSLSSLLSFSQEDYYGNTLTSNMYTASQVIISPSVQPPDVAAFQKSTFIPVSNYTGRANITIPIYEVLSGSMSVPISLSYNSSGVKVADMASSVGLNWSLNAGGVISRMVKGIDDFTRPYKANSPTSYMTPAGWLGYTYTNLTTYGNINRYNDAAPDLFVVNAPGLSTKYVHKKDYYATDGITTNYPTIGTLPEALELEHQGNIINETIGYITKNHYNDNTGTYTNITKYGFSNIEIKSLSGIVYDFETPDLSRHHGPYNTGQTTYKLDTYHLDQMFDPSTNQTITFEYEQYHNYFSDEIDSKATSYGGGTNLQFNGNKAKTVYPYMHRLTKIVFDKGSVEFIYGLSRLDNTGDKALTEIKVKDNSGSVIKHVKLSYSYFQSTIASTTPQSKRLRLDKVYEVDPSNSAITLPGHEFTYNTSYTMPPRTSYAHDFLGYNNGSYNASLTNPIPKYYFKNNNVSPFYDASAIELTGNYSLAANTNYCKSYALNKITFPTGGTNEYEYELNEFSYNGTKQGGGLRIKSQKITDAKGNEQILDYEYGTGYIANIPTYAVYMLKNTNWTSNTNPTSLSNLLTYFGIDTFMTPQSQVELTNGSFVGYSNVTVKDRIANGKTFFSYRSPSSSYPNIASTKTATGSYSTSWLAIGSPTLYIDRDFMRGKLLSEIVYDQNNNIRLSKSFSYSYKEFSTLGLSHLNKASSSISSSSLCQTSNGEQYNTLTCGAYIENISLPIARDVLTTIWTTDYTNGASQEPLKTSYSYTYDKQFPLVLNESKTVEVCKPLIQGGEQLCETIEDLHELGYSKTISYPITGGNTMQSNTISSMPLATDLVNLNRIATPLTIEASNGTTEKHYYKNFGNNIIALEKIDFVSRDNNITNSEKITKRDSKGHVIEYQKRNNTYVSRIYGHNKTYLVAEIENATYSSIEALSAFGTNFNLTNGLSTSQETALRGLSGTFVSTYTYDPLVGIIDVTDSKDYITSYEYDAFNRLKLVKDADGKILSENKYHYKGH</sequence>